<reference evidence="2 3" key="1">
    <citation type="submission" date="2015-07" db="EMBL/GenBank/DDBJ databases">
        <authorList>
            <person name="Noorani M."/>
        </authorList>
    </citation>
    <scope>NUCLEOTIDE SEQUENCE [LARGE SCALE GENOMIC DNA]</scope>
    <source>
        <strain evidence="2">BBA 69670</strain>
    </source>
</reference>
<evidence type="ECO:0000256" key="1">
    <source>
        <dbReference type="SAM" id="MobiDB-lite"/>
    </source>
</evidence>
<sequence>MQSVSRNNRNVGRTVAKNVNVVYPGPPPPLPKAAPFPKTAPPPKTAPKTAPPPKPKIIMLENVNTPSLKMVLSARQSGRQAPSSLQASSQT</sequence>
<dbReference type="AlphaFoldDB" id="A0A0K6G7V9"/>
<gene>
    <name evidence="2" type="ORF">RSOLAG22IIIB_11285</name>
</gene>
<evidence type="ECO:0000313" key="2">
    <source>
        <dbReference type="EMBL" id="CUA74555.1"/>
    </source>
</evidence>
<organism evidence="2 3">
    <name type="scientific">Rhizoctonia solani</name>
    <dbReference type="NCBI Taxonomy" id="456999"/>
    <lineage>
        <taxon>Eukaryota</taxon>
        <taxon>Fungi</taxon>
        <taxon>Dikarya</taxon>
        <taxon>Basidiomycota</taxon>
        <taxon>Agaricomycotina</taxon>
        <taxon>Agaricomycetes</taxon>
        <taxon>Cantharellales</taxon>
        <taxon>Ceratobasidiaceae</taxon>
        <taxon>Rhizoctonia</taxon>
    </lineage>
</organism>
<keyword evidence="3" id="KW-1185">Reference proteome</keyword>
<dbReference type="Proteomes" id="UP000044841">
    <property type="component" value="Unassembled WGS sequence"/>
</dbReference>
<proteinExistence type="predicted"/>
<feature type="region of interest" description="Disordered" evidence="1">
    <location>
        <begin position="1"/>
        <end position="55"/>
    </location>
</feature>
<evidence type="ECO:0000313" key="3">
    <source>
        <dbReference type="Proteomes" id="UP000044841"/>
    </source>
</evidence>
<accession>A0A0K6G7V9</accession>
<protein>
    <submittedName>
        <fullName evidence="2">Uncharacterized protein</fullName>
    </submittedName>
</protein>
<feature type="compositionally biased region" description="Polar residues" evidence="1">
    <location>
        <begin position="1"/>
        <end position="11"/>
    </location>
</feature>
<dbReference type="EMBL" id="CYGV01001457">
    <property type="protein sequence ID" value="CUA74555.1"/>
    <property type="molecule type" value="Genomic_DNA"/>
</dbReference>
<feature type="compositionally biased region" description="Pro residues" evidence="1">
    <location>
        <begin position="24"/>
        <end position="55"/>
    </location>
</feature>
<name>A0A0K6G7V9_9AGAM</name>